<protein>
    <submittedName>
        <fullName evidence="1">Unannotated protein</fullName>
    </submittedName>
</protein>
<gene>
    <name evidence="1" type="ORF">UFOPK3516_00427</name>
</gene>
<proteinExistence type="predicted"/>
<dbReference type="EMBL" id="CAFBMB010000020">
    <property type="protein sequence ID" value="CAB4891741.1"/>
    <property type="molecule type" value="Genomic_DNA"/>
</dbReference>
<sequence>MKYVVMILIGVGLGFLVAHRVSKTEQGRAFLAKMDATAKDVADSVKQGYAAREAQLRKRSPRA</sequence>
<evidence type="ECO:0000313" key="1">
    <source>
        <dbReference type="EMBL" id="CAB4891741.1"/>
    </source>
</evidence>
<reference evidence="1" key="1">
    <citation type="submission" date="2020-05" db="EMBL/GenBank/DDBJ databases">
        <authorList>
            <person name="Chiriac C."/>
            <person name="Salcher M."/>
            <person name="Ghai R."/>
            <person name="Kavagutti S V."/>
        </authorList>
    </citation>
    <scope>NUCLEOTIDE SEQUENCE</scope>
</reference>
<organism evidence="1">
    <name type="scientific">freshwater metagenome</name>
    <dbReference type="NCBI Taxonomy" id="449393"/>
    <lineage>
        <taxon>unclassified sequences</taxon>
        <taxon>metagenomes</taxon>
        <taxon>ecological metagenomes</taxon>
    </lineage>
</organism>
<accession>A0A6J7F9K1</accession>
<name>A0A6J7F9K1_9ZZZZ</name>
<dbReference type="AlphaFoldDB" id="A0A6J7F9K1"/>